<dbReference type="InterPro" id="IPR050463">
    <property type="entry name" value="Gfo/Idh/MocA_oxidrdct_glycsds"/>
</dbReference>
<dbReference type="Pfam" id="PF01408">
    <property type="entry name" value="GFO_IDH_MocA"/>
    <property type="match status" value="1"/>
</dbReference>
<dbReference type="GO" id="GO:0016491">
    <property type="term" value="F:oxidoreductase activity"/>
    <property type="evidence" value="ECO:0007669"/>
    <property type="project" value="UniProtKB-KW"/>
</dbReference>
<evidence type="ECO:0000259" key="2">
    <source>
        <dbReference type="Pfam" id="PF01408"/>
    </source>
</evidence>
<gene>
    <name evidence="3" type="ORF">S01H1_51548</name>
</gene>
<evidence type="ECO:0000256" key="1">
    <source>
        <dbReference type="ARBA" id="ARBA00023002"/>
    </source>
</evidence>
<dbReference type="PANTHER" id="PTHR43818">
    <property type="entry name" value="BCDNA.GH03377"/>
    <property type="match status" value="1"/>
</dbReference>
<evidence type="ECO:0000313" key="3">
    <source>
        <dbReference type="EMBL" id="GAG24009.1"/>
    </source>
</evidence>
<organism evidence="3">
    <name type="scientific">marine sediment metagenome</name>
    <dbReference type="NCBI Taxonomy" id="412755"/>
    <lineage>
        <taxon>unclassified sequences</taxon>
        <taxon>metagenomes</taxon>
        <taxon>ecological metagenomes</taxon>
    </lineage>
</organism>
<sequence length="90" mass="10065">MEKKVKVAVVGLGFGAEFVPLYQKHPNAECYAICQRSKEHLNEVGEQFGVERRFTRFEDLLKIEELDAIHIITPVAAHAPMTLASLKAGK</sequence>
<dbReference type="EMBL" id="BARS01033266">
    <property type="protein sequence ID" value="GAG24009.1"/>
    <property type="molecule type" value="Genomic_DNA"/>
</dbReference>
<name>X0VZT5_9ZZZZ</name>
<feature type="non-terminal residue" evidence="3">
    <location>
        <position position="90"/>
    </location>
</feature>
<feature type="domain" description="Gfo/Idh/MocA-like oxidoreductase N-terminal" evidence="2">
    <location>
        <begin position="5"/>
        <end position="90"/>
    </location>
</feature>
<dbReference type="Gene3D" id="3.40.50.720">
    <property type="entry name" value="NAD(P)-binding Rossmann-like Domain"/>
    <property type="match status" value="1"/>
</dbReference>
<accession>X0VZT5</accession>
<dbReference type="GO" id="GO:0000166">
    <property type="term" value="F:nucleotide binding"/>
    <property type="evidence" value="ECO:0007669"/>
    <property type="project" value="InterPro"/>
</dbReference>
<proteinExistence type="predicted"/>
<dbReference type="PANTHER" id="PTHR43818:SF11">
    <property type="entry name" value="BCDNA.GH03377"/>
    <property type="match status" value="1"/>
</dbReference>
<dbReference type="InterPro" id="IPR036291">
    <property type="entry name" value="NAD(P)-bd_dom_sf"/>
</dbReference>
<dbReference type="AlphaFoldDB" id="X0VZT5"/>
<reference evidence="3" key="1">
    <citation type="journal article" date="2014" name="Front. Microbiol.">
        <title>High frequency of phylogenetically diverse reductive dehalogenase-homologous genes in deep subseafloor sedimentary metagenomes.</title>
        <authorList>
            <person name="Kawai M."/>
            <person name="Futagami T."/>
            <person name="Toyoda A."/>
            <person name="Takaki Y."/>
            <person name="Nishi S."/>
            <person name="Hori S."/>
            <person name="Arai W."/>
            <person name="Tsubouchi T."/>
            <person name="Morono Y."/>
            <person name="Uchiyama I."/>
            <person name="Ito T."/>
            <person name="Fujiyama A."/>
            <person name="Inagaki F."/>
            <person name="Takami H."/>
        </authorList>
    </citation>
    <scope>NUCLEOTIDE SEQUENCE</scope>
    <source>
        <strain evidence="3">Expedition CK06-06</strain>
    </source>
</reference>
<comment type="caution">
    <text evidence="3">The sequence shown here is derived from an EMBL/GenBank/DDBJ whole genome shotgun (WGS) entry which is preliminary data.</text>
</comment>
<dbReference type="SUPFAM" id="SSF51735">
    <property type="entry name" value="NAD(P)-binding Rossmann-fold domains"/>
    <property type="match status" value="1"/>
</dbReference>
<protein>
    <recommendedName>
        <fullName evidence="2">Gfo/Idh/MocA-like oxidoreductase N-terminal domain-containing protein</fullName>
    </recommendedName>
</protein>
<keyword evidence="1" id="KW-0560">Oxidoreductase</keyword>
<dbReference type="InterPro" id="IPR000683">
    <property type="entry name" value="Gfo/Idh/MocA-like_OxRdtase_N"/>
</dbReference>